<comment type="caution">
    <text evidence="2">The sequence shown here is derived from an EMBL/GenBank/DDBJ whole genome shotgun (WGS) entry which is preliminary data.</text>
</comment>
<organism evidence="2 3">
    <name type="scientific">Stichopus japonicus</name>
    <name type="common">Sea cucumber</name>
    <dbReference type="NCBI Taxonomy" id="307972"/>
    <lineage>
        <taxon>Eukaryota</taxon>
        <taxon>Metazoa</taxon>
        <taxon>Echinodermata</taxon>
        <taxon>Eleutherozoa</taxon>
        <taxon>Echinozoa</taxon>
        <taxon>Holothuroidea</taxon>
        <taxon>Aspidochirotacea</taxon>
        <taxon>Aspidochirotida</taxon>
        <taxon>Stichopodidae</taxon>
        <taxon>Apostichopus</taxon>
    </lineage>
</organism>
<evidence type="ECO:0000313" key="3">
    <source>
        <dbReference type="Proteomes" id="UP000230750"/>
    </source>
</evidence>
<protein>
    <submittedName>
        <fullName evidence="2">Uncharacterized protein</fullName>
    </submittedName>
</protein>
<dbReference type="STRING" id="307972.A0A2G8KTA5"/>
<evidence type="ECO:0000256" key="1">
    <source>
        <dbReference type="SAM" id="Phobius"/>
    </source>
</evidence>
<keyword evidence="1" id="KW-0472">Membrane</keyword>
<dbReference type="Proteomes" id="UP000230750">
    <property type="component" value="Unassembled WGS sequence"/>
</dbReference>
<dbReference type="Gene3D" id="3.80.10.10">
    <property type="entry name" value="Ribonuclease Inhibitor"/>
    <property type="match status" value="1"/>
</dbReference>
<accession>A0A2G8KTA5</accession>
<keyword evidence="1" id="KW-0812">Transmembrane</keyword>
<dbReference type="EMBL" id="MRZV01000383">
    <property type="protein sequence ID" value="PIK51238.1"/>
    <property type="molecule type" value="Genomic_DNA"/>
</dbReference>
<dbReference type="AlphaFoldDB" id="A0A2G8KTA5"/>
<keyword evidence="1" id="KW-1133">Transmembrane helix</keyword>
<dbReference type="InterPro" id="IPR032675">
    <property type="entry name" value="LRR_dom_sf"/>
</dbReference>
<gene>
    <name evidence="2" type="ORF">BSL78_11898</name>
</gene>
<evidence type="ECO:0000313" key="2">
    <source>
        <dbReference type="EMBL" id="PIK51238.1"/>
    </source>
</evidence>
<keyword evidence="3" id="KW-1185">Reference proteome</keyword>
<reference evidence="2 3" key="1">
    <citation type="journal article" date="2017" name="PLoS Biol.">
        <title>The sea cucumber genome provides insights into morphological evolution and visceral regeneration.</title>
        <authorList>
            <person name="Zhang X."/>
            <person name="Sun L."/>
            <person name="Yuan J."/>
            <person name="Sun Y."/>
            <person name="Gao Y."/>
            <person name="Zhang L."/>
            <person name="Li S."/>
            <person name="Dai H."/>
            <person name="Hamel J.F."/>
            <person name="Liu C."/>
            <person name="Yu Y."/>
            <person name="Liu S."/>
            <person name="Lin W."/>
            <person name="Guo K."/>
            <person name="Jin S."/>
            <person name="Xu P."/>
            <person name="Storey K.B."/>
            <person name="Huan P."/>
            <person name="Zhang T."/>
            <person name="Zhou Y."/>
            <person name="Zhang J."/>
            <person name="Lin C."/>
            <person name="Li X."/>
            <person name="Xing L."/>
            <person name="Huo D."/>
            <person name="Sun M."/>
            <person name="Wang L."/>
            <person name="Mercier A."/>
            <person name="Li F."/>
            <person name="Yang H."/>
            <person name="Xiang J."/>
        </authorList>
    </citation>
    <scope>NUCLEOTIDE SEQUENCE [LARGE SCALE GENOMIC DNA]</scope>
    <source>
        <strain evidence="2">Shaxun</strain>
        <tissue evidence="2">Muscle</tissue>
    </source>
</reference>
<proteinExistence type="predicted"/>
<name>A0A2G8KTA5_STIJA</name>
<feature type="transmembrane region" description="Helical" evidence="1">
    <location>
        <begin position="233"/>
        <end position="253"/>
    </location>
</feature>
<sequence length="358" mass="40531">MCDMCNGNILDCSNQSLEQVTVNGGYSIIGLNLSHNSLSRTPNISGCMLIEWIDLSHNNIKFLTADNIERLSSHTLKVIDLSYNILLNMKTQNLGNFLPNLSIFNLSNNLLKTSSFVVADWKSLHHLKLLDLQNNTGDASNKLSTCDLGKECGIILLNSLNCSLYCIEAFLQIHCEFDYLFVECLVGDTSERSCSREDVNRPMLECDRSVSTTNASPMTASTEHMPSTVTLQVLYFSLAGTFLMLFLLIFTVWKCYRRSQRSNRYDKWLSVYTPHGHTVYPSLTKIVLDSSDFTVRKPHATLTKPSERRSGLASRAKSHEILSQHSKKNNRIMIRKQITSLPVPEREDPTPKRILSWI</sequence>
<dbReference type="SUPFAM" id="SSF52058">
    <property type="entry name" value="L domain-like"/>
    <property type="match status" value="1"/>
</dbReference>